<dbReference type="EMBL" id="SRYB01000005">
    <property type="protein sequence ID" value="TGY79730.1"/>
    <property type="molecule type" value="Genomic_DNA"/>
</dbReference>
<dbReference type="Proteomes" id="UP000306319">
    <property type="component" value="Unassembled WGS sequence"/>
</dbReference>
<comment type="caution">
    <text evidence="1">The sequence shown here is derived from an EMBL/GenBank/DDBJ whole genome shotgun (WGS) entry which is preliminary data.</text>
</comment>
<protein>
    <submittedName>
        <fullName evidence="1">Chromosomal replication initiator protein DnaA</fullName>
    </submittedName>
</protein>
<sequence length="468" mass="53474">MVEDFKIKWDRCLEIIRGSIGETKTSTWFSPARPLHFENNRLTLGIPSRFFYEKYEDEFYYILSSTLKKVYGDNVQLDYELFIIKNDTDSKVKIKASQRSEDVKGKLSQIVTPPRPSAGLNKGLKDEFDPQLNESLTFENYCIGGSNRLPYTIAEYIANNPGKNDFNPFFLYGSVGVGKTHLIQAIGIRVKERNPKAKVLFVTLRQFQNLMANATIHKQIPSFLNWFQQMDVLLIDDLQELSHKDGTANVLFPIFNHLHQNGKALVFTCDRPPMELDGIADRLIDRFKWGITEQLPKPDLALRKKILTFKASKNGLNLPSDVIDLIAESATNSVRELEGIVMGIYLRSIKLNVPITLQLAQEVMQHSVKKTEQKIINFDMIVEATADYYKLNPDVIFSKSRIRDIADARQVIMYLCHKLTSLSSSAIGQKLNRRHATVLHGISTITDRLPYTKELSLAIEKIEEDLKQ</sequence>
<proteinExistence type="predicted"/>
<keyword evidence="2" id="KW-1185">Reference proteome</keyword>
<name>A0AC61RIW9_9BACT</name>
<reference evidence="1" key="1">
    <citation type="submission" date="2019-04" db="EMBL/GenBank/DDBJ databases">
        <title>Microbes associate with the intestines of laboratory mice.</title>
        <authorList>
            <person name="Navarre W."/>
            <person name="Wong E."/>
            <person name="Huang K."/>
            <person name="Tropini C."/>
            <person name="Ng K."/>
            <person name="Yu B."/>
        </authorList>
    </citation>
    <scope>NUCLEOTIDE SEQUENCE</scope>
    <source>
        <strain evidence="1">NM04_E33</strain>
    </source>
</reference>
<accession>A0AC61RIW9</accession>
<evidence type="ECO:0000313" key="1">
    <source>
        <dbReference type="EMBL" id="TGY79730.1"/>
    </source>
</evidence>
<evidence type="ECO:0000313" key="2">
    <source>
        <dbReference type="Proteomes" id="UP000306319"/>
    </source>
</evidence>
<organism evidence="1 2">
    <name type="scientific">Lepagella muris</name>
    <dbReference type="NCBI Taxonomy" id="3032870"/>
    <lineage>
        <taxon>Bacteria</taxon>
        <taxon>Pseudomonadati</taxon>
        <taxon>Bacteroidota</taxon>
        <taxon>Bacteroidia</taxon>
        <taxon>Bacteroidales</taxon>
        <taxon>Muribaculaceae</taxon>
        <taxon>Lepagella</taxon>
    </lineage>
</organism>
<gene>
    <name evidence="1" type="primary">dnaA</name>
    <name evidence="1" type="ORF">E5331_04970</name>
</gene>